<keyword evidence="7" id="KW-1185">Reference proteome</keyword>
<dbReference type="AlphaFoldDB" id="A0AAV5VVN7"/>
<dbReference type="GO" id="GO:0008239">
    <property type="term" value="F:dipeptidyl-peptidase activity"/>
    <property type="evidence" value="ECO:0007669"/>
    <property type="project" value="TreeGrafter"/>
</dbReference>
<comment type="similarity">
    <text evidence="1">Belongs to the peptidase S28 family.</text>
</comment>
<name>A0AAV5VVN7_9BILA</name>
<evidence type="ECO:0000313" key="7">
    <source>
        <dbReference type="Proteomes" id="UP001432322"/>
    </source>
</evidence>
<dbReference type="PANTHER" id="PTHR11010">
    <property type="entry name" value="PROTEASE S28 PRO-X CARBOXYPEPTIDASE-RELATED"/>
    <property type="match status" value="1"/>
</dbReference>
<dbReference type="GO" id="GO:0006508">
    <property type="term" value="P:proteolysis"/>
    <property type="evidence" value="ECO:0007669"/>
    <property type="project" value="UniProtKB-KW"/>
</dbReference>
<evidence type="ECO:0008006" key="8">
    <source>
        <dbReference type="Google" id="ProtNLM"/>
    </source>
</evidence>
<dbReference type="Pfam" id="PF05577">
    <property type="entry name" value="Peptidase_S28"/>
    <property type="match status" value="1"/>
</dbReference>
<dbReference type="GO" id="GO:0070008">
    <property type="term" value="F:serine-type exopeptidase activity"/>
    <property type="evidence" value="ECO:0007669"/>
    <property type="project" value="InterPro"/>
</dbReference>
<protein>
    <recommendedName>
        <fullName evidence="8">Peptidase</fullName>
    </recommendedName>
</protein>
<keyword evidence="2" id="KW-0645">Protease</keyword>
<dbReference type="InterPro" id="IPR042269">
    <property type="entry name" value="Ser_carbopepase_S28_SKS"/>
</dbReference>
<reference evidence="6" key="1">
    <citation type="submission" date="2023-10" db="EMBL/GenBank/DDBJ databases">
        <title>Genome assembly of Pristionchus species.</title>
        <authorList>
            <person name="Yoshida K."/>
            <person name="Sommer R.J."/>
        </authorList>
    </citation>
    <scope>NUCLEOTIDE SEQUENCE</scope>
    <source>
        <strain evidence="6">RS5133</strain>
    </source>
</reference>
<keyword evidence="4" id="KW-0378">Hydrolase</keyword>
<comment type="caution">
    <text evidence="6">The sequence shown here is derived from an EMBL/GenBank/DDBJ whole genome shotgun (WGS) entry which is preliminary data.</text>
</comment>
<proteinExistence type="inferred from homology"/>
<dbReference type="Gene3D" id="1.20.120.980">
    <property type="entry name" value="Serine carboxypeptidase S28, SKS domain"/>
    <property type="match status" value="1"/>
</dbReference>
<dbReference type="InterPro" id="IPR008758">
    <property type="entry name" value="Peptidase_S28"/>
</dbReference>
<evidence type="ECO:0000256" key="1">
    <source>
        <dbReference type="ARBA" id="ARBA00011079"/>
    </source>
</evidence>
<gene>
    <name evidence="6" type="ORF">PFISCL1PPCAC_14789</name>
</gene>
<feature type="non-terminal residue" evidence="6">
    <location>
        <position position="410"/>
    </location>
</feature>
<keyword evidence="3" id="KW-0732">Signal</keyword>
<keyword evidence="5" id="KW-0325">Glycoprotein</keyword>
<evidence type="ECO:0000256" key="5">
    <source>
        <dbReference type="ARBA" id="ARBA00023180"/>
    </source>
</evidence>
<evidence type="ECO:0000256" key="4">
    <source>
        <dbReference type="ARBA" id="ARBA00022801"/>
    </source>
</evidence>
<dbReference type="EMBL" id="BTSY01000004">
    <property type="protein sequence ID" value="GMT23493.1"/>
    <property type="molecule type" value="Genomic_DNA"/>
</dbReference>
<sequence>MIGGEGPVEVYMTERKEWIMNGKEVGANLFLLEHRYYGESKLGTNDLQFLTSAQMLYDVATLIRTQQVNQNRTGPWITFGGSYPGALAAWSREWFPELIVGTVASSAPLLAKNDFYEYLEVVEDVIRRHSQKCYHRTSDAFAQLHKLSLDPEGRQIIQQKFKLFPAWTEGENETIEALDMNEVFINLYGFYQGTVQYNSVDWSDVKELCAPMEDEVKYEDSLDALRAIQERASEKGEEVQTLSSYNQDLQYLIDMIEYIGNVGRIRLIVKKHILGILWTWQTCNEFGYYQTTDYGEGIFGTPVPVNYFIIMCERVFGLGMGDIEDSIANSNYQYGGRQRYNVTNVVLPNGDADPWHALGIIEQRNLDESVVPILIKGTAHCADMYEESKDDPQELISARKTILKNIQKWI</sequence>
<evidence type="ECO:0000256" key="2">
    <source>
        <dbReference type="ARBA" id="ARBA00022670"/>
    </source>
</evidence>
<dbReference type="FunFam" id="3.40.50.1820:FF:000200">
    <property type="entry name" value="Serine protease 16"/>
    <property type="match status" value="1"/>
</dbReference>
<dbReference type="Gene3D" id="3.40.50.1820">
    <property type="entry name" value="alpha/beta hydrolase"/>
    <property type="match status" value="1"/>
</dbReference>
<dbReference type="Proteomes" id="UP001432322">
    <property type="component" value="Unassembled WGS sequence"/>
</dbReference>
<dbReference type="InterPro" id="IPR029058">
    <property type="entry name" value="AB_hydrolase_fold"/>
</dbReference>
<dbReference type="PANTHER" id="PTHR11010:SF117">
    <property type="entry name" value="SERINE PROTEASE 16"/>
    <property type="match status" value="1"/>
</dbReference>
<organism evidence="6 7">
    <name type="scientific">Pristionchus fissidentatus</name>
    <dbReference type="NCBI Taxonomy" id="1538716"/>
    <lineage>
        <taxon>Eukaryota</taxon>
        <taxon>Metazoa</taxon>
        <taxon>Ecdysozoa</taxon>
        <taxon>Nematoda</taxon>
        <taxon>Chromadorea</taxon>
        <taxon>Rhabditida</taxon>
        <taxon>Rhabditina</taxon>
        <taxon>Diplogasteromorpha</taxon>
        <taxon>Diplogasteroidea</taxon>
        <taxon>Neodiplogasteridae</taxon>
        <taxon>Pristionchus</taxon>
    </lineage>
</organism>
<evidence type="ECO:0000256" key="3">
    <source>
        <dbReference type="ARBA" id="ARBA00022729"/>
    </source>
</evidence>
<dbReference type="SUPFAM" id="SSF53474">
    <property type="entry name" value="alpha/beta-Hydrolases"/>
    <property type="match status" value="1"/>
</dbReference>
<evidence type="ECO:0000313" key="6">
    <source>
        <dbReference type="EMBL" id="GMT23493.1"/>
    </source>
</evidence>
<accession>A0AAV5VVN7</accession>